<gene>
    <name evidence="2" type="ORF">RRG08_054164</name>
</gene>
<evidence type="ECO:0000313" key="3">
    <source>
        <dbReference type="Proteomes" id="UP001283361"/>
    </source>
</evidence>
<keyword evidence="3" id="KW-1185">Reference proteome</keyword>
<proteinExistence type="predicted"/>
<dbReference type="PANTHER" id="PTHR15663">
    <property type="entry name" value="COMM DOMAIN-CONTAINING PROTEIN 9"/>
    <property type="match status" value="1"/>
</dbReference>
<comment type="caution">
    <text evidence="2">The sequence shown here is derived from an EMBL/GenBank/DDBJ whole genome shotgun (WGS) entry which is preliminary data.</text>
</comment>
<evidence type="ECO:0000259" key="1">
    <source>
        <dbReference type="PROSITE" id="PS51269"/>
    </source>
</evidence>
<protein>
    <recommendedName>
        <fullName evidence="1">COMM domain-containing protein</fullName>
    </recommendedName>
</protein>
<name>A0AAE1DR16_9GAST</name>
<dbReference type="PROSITE" id="PS51269">
    <property type="entry name" value="COMM"/>
    <property type="match status" value="1"/>
</dbReference>
<dbReference type="PANTHER" id="PTHR15663:SF4">
    <property type="entry name" value="COMM DOMAIN-CONTAINING PROTEIN 9"/>
    <property type="match status" value="1"/>
</dbReference>
<dbReference type="AlphaFoldDB" id="A0AAE1DR16"/>
<feature type="domain" description="COMM" evidence="1">
    <location>
        <begin position="122"/>
        <end position="196"/>
    </location>
</feature>
<dbReference type="InterPro" id="IPR017920">
    <property type="entry name" value="COMM"/>
</dbReference>
<sequence length="200" mass="22348">MRSDYSTLSLLLKLSSKQQMVQLCQQAFLYRKRGAQNLPDALLRDVSQTLGVSLNETRQCINTLGHLIKTAVFEGSTQPQDILGLFPDGFHKNLRDLISKIIIDNMETWKGDSVTGQVSLPKLVDFDWRVDTKTSSDSVARMSVPTCILNLQIQPRALQVDQTPQAETVNVELSKETLDTMLDGLGKIRDQLASVTNTNR</sequence>
<organism evidence="2 3">
    <name type="scientific">Elysia crispata</name>
    <name type="common">lettuce slug</name>
    <dbReference type="NCBI Taxonomy" id="231223"/>
    <lineage>
        <taxon>Eukaryota</taxon>
        <taxon>Metazoa</taxon>
        <taxon>Spiralia</taxon>
        <taxon>Lophotrochozoa</taxon>
        <taxon>Mollusca</taxon>
        <taxon>Gastropoda</taxon>
        <taxon>Heterobranchia</taxon>
        <taxon>Euthyneura</taxon>
        <taxon>Panpulmonata</taxon>
        <taxon>Sacoglossa</taxon>
        <taxon>Placobranchoidea</taxon>
        <taxon>Plakobranchidae</taxon>
        <taxon>Elysia</taxon>
    </lineage>
</organism>
<reference evidence="2" key="1">
    <citation type="journal article" date="2023" name="G3 (Bethesda)">
        <title>A reference genome for the long-term kleptoplast-retaining sea slug Elysia crispata morphotype clarki.</title>
        <authorList>
            <person name="Eastman K.E."/>
            <person name="Pendleton A.L."/>
            <person name="Shaikh M.A."/>
            <person name="Suttiyut T."/>
            <person name="Ogas R."/>
            <person name="Tomko P."/>
            <person name="Gavelis G."/>
            <person name="Widhalm J.R."/>
            <person name="Wisecaver J.H."/>
        </authorList>
    </citation>
    <scope>NUCLEOTIDE SEQUENCE</scope>
    <source>
        <strain evidence="2">ECLA1</strain>
    </source>
</reference>
<dbReference type="Proteomes" id="UP001283361">
    <property type="component" value="Unassembled WGS sequence"/>
</dbReference>
<dbReference type="EMBL" id="JAWDGP010002797">
    <property type="protein sequence ID" value="KAK3779911.1"/>
    <property type="molecule type" value="Genomic_DNA"/>
</dbReference>
<dbReference type="Pfam" id="PF20923">
    <property type="entry name" value="COMMD9_HN"/>
    <property type="match status" value="1"/>
</dbReference>
<accession>A0AAE1DR16</accession>
<evidence type="ECO:0000313" key="2">
    <source>
        <dbReference type="EMBL" id="KAK3779911.1"/>
    </source>
</evidence>
<dbReference type="InterPro" id="IPR048676">
    <property type="entry name" value="COMMD9_N"/>
</dbReference>
<dbReference type="Pfam" id="PF07258">
    <property type="entry name" value="COMM_domain"/>
    <property type="match status" value="1"/>
</dbReference>
<dbReference type="InterPro" id="IPR037360">
    <property type="entry name" value="COMMD9"/>
</dbReference>